<evidence type="ECO:0000256" key="5">
    <source>
        <dbReference type="ARBA" id="ARBA00022703"/>
    </source>
</evidence>
<keyword evidence="5" id="KW-0053">Apoptosis</keyword>
<dbReference type="EMBL" id="VWPX01001495">
    <property type="protein sequence ID" value="NWI08809.1"/>
    <property type="molecule type" value="Genomic_DNA"/>
</dbReference>
<feature type="chain" id="PRO_5029652698" evidence="11">
    <location>
        <begin position="22"/>
        <end position="117"/>
    </location>
</feature>
<dbReference type="GO" id="GO:0006915">
    <property type="term" value="P:apoptotic process"/>
    <property type="evidence" value="ECO:0007669"/>
    <property type="project" value="UniProtKB-KW"/>
</dbReference>
<dbReference type="PANTHER" id="PTHR13448:SF0">
    <property type="entry name" value="TRANSMEMBRANE PROTEIN 214"/>
    <property type="match status" value="1"/>
</dbReference>
<organism evidence="12 13">
    <name type="scientific">Crypturellus soui</name>
    <dbReference type="NCBI Taxonomy" id="458187"/>
    <lineage>
        <taxon>Eukaryota</taxon>
        <taxon>Metazoa</taxon>
        <taxon>Chordata</taxon>
        <taxon>Craniata</taxon>
        <taxon>Vertebrata</taxon>
        <taxon>Euteleostomi</taxon>
        <taxon>Archelosauria</taxon>
        <taxon>Archosauria</taxon>
        <taxon>Dinosauria</taxon>
        <taxon>Saurischia</taxon>
        <taxon>Theropoda</taxon>
        <taxon>Coelurosauria</taxon>
        <taxon>Aves</taxon>
        <taxon>Palaeognathae</taxon>
        <taxon>Tinamiformes</taxon>
        <taxon>Tinamidae</taxon>
        <taxon>Crypturellus</taxon>
    </lineage>
</organism>
<comment type="function">
    <text evidence="10">Critical mediator, in cooperation with CASP4, of endoplasmic reticulum-stress induced apoptosis. Required or the activation of CASP4 following endoplasmic reticulum stress.</text>
</comment>
<dbReference type="Proteomes" id="UP000545332">
    <property type="component" value="Unassembled WGS sequence"/>
</dbReference>
<proteinExistence type="inferred from homology"/>
<evidence type="ECO:0000313" key="12">
    <source>
        <dbReference type="EMBL" id="NWI08809.1"/>
    </source>
</evidence>
<dbReference type="PANTHER" id="PTHR13448">
    <property type="entry name" value="TRANSMEMBRANE PROTEIN 214"/>
    <property type="match status" value="1"/>
</dbReference>
<keyword evidence="8" id="KW-0472">Membrane</keyword>
<evidence type="ECO:0000256" key="8">
    <source>
        <dbReference type="ARBA" id="ARBA00023136"/>
    </source>
</evidence>
<dbReference type="OrthoDB" id="10022292at2759"/>
<gene>
    <name evidence="12" type="primary">Tmem214a</name>
    <name evidence="12" type="ORF">CRYSOU_R15400</name>
</gene>
<dbReference type="AlphaFoldDB" id="A0A7K4JXR4"/>
<dbReference type="GO" id="GO:0005789">
    <property type="term" value="C:endoplasmic reticulum membrane"/>
    <property type="evidence" value="ECO:0007669"/>
    <property type="project" value="UniProtKB-SubCell"/>
</dbReference>
<protein>
    <submittedName>
        <fullName evidence="12">T214A protein</fullName>
    </submittedName>
</protein>
<keyword evidence="6" id="KW-0256">Endoplasmic reticulum</keyword>
<evidence type="ECO:0000256" key="2">
    <source>
        <dbReference type="ARBA" id="ARBA00007984"/>
    </source>
</evidence>
<comment type="subunit">
    <text evidence="3">Constitutively interacts with CASP4; required for the localization of procaspase 4 to the ER.</text>
</comment>
<keyword evidence="13" id="KW-1185">Reference proteome</keyword>
<name>A0A7K4JXR4_9AVES</name>
<feature type="non-terminal residue" evidence="12">
    <location>
        <position position="1"/>
    </location>
</feature>
<dbReference type="InterPro" id="IPR019308">
    <property type="entry name" value="TMEM214"/>
</dbReference>
<keyword evidence="4" id="KW-0812">Transmembrane</keyword>
<dbReference type="Pfam" id="PF10151">
    <property type="entry name" value="TMEM214"/>
    <property type="match status" value="1"/>
</dbReference>
<keyword evidence="9" id="KW-0325">Glycoprotein</keyword>
<comment type="similarity">
    <text evidence="2">Belongs to the TMEM214 family.</text>
</comment>
<comment type="caution">
    <text evidence="12">The sequence shown here is derived from an EMBL/GenBank/DDBJ whole genome shotgun (WGS) entry which is preliminary data.</text>
</comment>
<evidence type="ECO:0000256" key="1">
    <source>
        <dbReference type="ARBA" id="ARBA00004477"/>
    </source>
</evidence>
<dbReference type="GO" id="GO:0005794">
    <property type="term" value="C:Golgi apparatus"/>
    <property type="evidence" value="ECO:0007669"/>
    <property type="project" value="TreeGrafter"/>
</dbReference>
<evidence type="ECO:0000256" key="9">
    <source>
        <dbReference type="ARBA" id="ARBA00023180"/>
    </source>
</evidence>
<accession>A0A7K4JXR4</accession>
<evidence type="ECO:0000256" key="7">
    <source>
        <dbReference type="ARBA" id="ARBA00022989"/>
    </source>
</evidence>
<evidence type="ECO:0000313" key="13">
    <source>
        <dbReference type="Proteomes" id="UP000545332"/>
    </source>
</evidence>
<comment type="subcellular location">
    <subcellularLocation>
        <location evidence="1">Endoplasmic reticulum membrane</location>
        <topology evidence="1">Multi-pass membrane protein</topology>
    </subcellularLocation>
</comment>
<feature type="non-terminal residue" evidence="12">
    <location>
        <position position="117"/>
    </location>
</feature>
<evidence type="ECO:0000256" key="6">
    <source>
        <dbReference type="ARBA" id="ARBA00022824"/>
    </source>
</evidence>
<evidence type="ECO:0000256" key="4">
    <source>
        <dbReference type="ARBA" id="ARBA00022692"/>
    </source>
</evidence>
<reference evidence="12 13" key="1">
    <citation type="submission" date="2019-09" db="EMBL/GenBank/DDBJ databases">
        <title>Bird 10,000 Genomes (B10K) Project - Family phase.</title>
        <authorList>
            <person name="Zhang G."/>
        </authorList>
    </citation>
    <scope>NUCLEOTIDE SEQUENCE [LARGE SCALE GENOMIC DNA]</scope>
    <source>
        <strain evidence="12">B10K-MSB-42743</strain>
        <tissue evidence="12">Heart</tissue>
    </source>
</reference>
<evidence type="ECO:0000256" key="10">
    <source>
        <dbReference type="ARBA" id="ARBA00024938"/>
    </source>
</evidence>
<sequence>MRGRGFPWARLLLVVLVFATGFVLHDVRTQGSFQASSSARLLRSSGILSVSQQAWHKVSHCSLEGYRRVARAERVRARRACHRVQPHGCHRLQGRFRRGLSLGARAAAPGSAPSRRS</sequence>
<keyword evidence="7" id="KW-1133">Transmembrane helix</keyword>
<evidence type="ECO:0000256" key="3">
    <source>
        <dbReference type="ARBA" id="ARBA00011720"/>
    </source>
</evidence>
<feature type="signal peptide" evidence="11">
    <location>
        <begin position="1"/>
        <end position="21"/>
    </location>
</feature>
<evidence type="ECO:0000256" key="11">
    <source>
        <dbReference type="SAM" id="SignalP"/>
    </source>
</evidence>
<keyword evidence="11" id="KW-0732">Signal</keyword>